<dbReference type="Proteomes" id="UP000006263">
    <property type="component" value="Unassembled WGS sequence"/>
</dbReference>
<proteinExistence type="predicted"/>
<protein>
    <submittedName>
        <fullName evidence="1">Uncharacterized protein</fullName>
    </submittedName>
</protein>
<dbReference type="AlphaFoldDB" id="K6YNN4"/>
<gene>
    <name evidence="1" type="ORF">GMES_3333</name>
</gene>
<dbReference type="EMBL" id="BAEP01000064">
    <property type="protein sequence ID" value="GAC25611.1"/>
    <property type="molecule type" value="Genomic_DNA"/>
</dbReference>
<evidence type="ECO:0000313" key="2">
    <source>
        <dbReference type="Proteomes" id="UP000006263"/>
    </source>
</evidence>
<comment type="caution">
    <text evidence="1">The sequence shown here is derived from an EMBL/GenBank/DDBJ whole genome shotgun (WGS) entry which is preliminary data.</text>
</comment>
<organism evidence="1 2">
    <name type="scientific">Paraglaciecola mesophila KMM 241</name>
    <dbReference type="NCBI Taxonomy" id="1128912"/>
    <lineage>
        <taxon>Bacteria</taxon>
        <taxon>Pseudomonadati</taxon>
        <taxon>Pseudomonadota</taxon>
        <taxon>Gammaproteobacteria</taxon>
        <taxon>Alteromonadales</taxon>
        <taxon>Alteromonadaceae</taxon>
        <taxon>Paraglaciecola</taxon>
    </lineage>
</organism>
<reference evidence="1 2" key="1">
    <citation type="journal article" date="2017" name="Antonie Van Leeuwenhoek">
        <title>Rhizobium rhizosphaerae sp. nov., a novel species isolated from rice rhizosphere.</title>
        <authorList>
            <person name="Zhao J.J."/>
            <person name="Zhang J."/>
            <person name="Zhang R.J."/>
            <person name="Zhang C.W."/>
            <person name="Yin H.Q."/>
            <person name="Zhang X.X."/>
        </authorList>
    </citation>
    <scope>NUCLEOTIDE SEQUENCE [LARGE SCALE GENOMIC DNA]</scope>
    <source>
        <strain evidence="1 2">KMM 241</strain>
    </source>
</reference>
<accession>K6YNN4</accession>
<name>K6YNN4_9ALTE</name>
<sequence length="49" mass="5670">MRSAHLLNGRVLFTVKLIRLILRSIFPQNQFDSPHFGGYIVVVLHTKVH</sequence>
<evidence type="ECO:0000313" key="1">
    <source>
        <dbReference type="EMBL" id="GAC25611.1"/>
    </source>
</evidence>